<dbReference type="GO" id="GO:0006355">
    <property type="term" value="P:regulation of DNA-templated transcription"/>
    <property type="evidence" value="ECO:0007669"/>
    <property type="project" value="TreeGrafter"/>
</dbReference>
<dbReference type="PANTHER" id="PTHR12446">
    <property type="entry name" value="TESMIN/TSO1-RELATED"/>
    <property type="match status" value="1"/>
</dbReference>
<evidence type="ECO:0000313" key="5">
    <source>
        <dbReference type="WBParaSite" id="SSLN_0000954801-mRNA-1"/>
    </source>
</evidence>
<comment type="subcellular location">
    <subcellularLocation>
        <location evidence="1">Nucleus</location>
    </subcellularLocation>
</comment>
<dbReference type="AlphaFoldDB" id="A0A183SYA1"/>
<keyword evidence="3" id="KW-0539">Nucleus</keyword>
<dbReference type="GO" id="GO:0005634">
    <property type="term" value="C:nucleus"/>
    <property type="evidence" value="ECO:0007669"/>
    <property type="project" value="UniProtKB-SubCell"/>
</dbReference>
<feature type="domain" description="CRC" evidence="4">
    <location>
        <begin position="32"/>
        <end position="141"/>
    </location>
</feature>
<dbReference type="SMART" id="SM01114">
    <property type="entry name" value="CXC"/>
    <property type="match status" value="2"/>
</dbReference>
<sequence>LIDLDSTGKDAAFNEVDLYQQRNLSVQQHKNGRKACNCAKSHCLKLYCECFARGQACNGCNCSNCMNNILFENERNKAIKLTLERNPYAFYPKIGSSERKHSKGCNCKRSNCLKNYCECYEARKCLFISCIRQKSAALTFADVKDAGISMNFQDKIFLRLYSASLMVERVR</sequence>
<evidence type="ECO:0000259" key="4">
    <source>
        <dbReference type="PROSITE" id="PS51634"/>
    </source>
</evidence>
<proteinExistence type="inferred from homology"/>
<organism evidence="5">
    <name type="scientific">Schistocephalus solidus</name>
    <name type="common">Tapeworm</name>
    <dbReference type="NCBI Taxonomy" id="70667"/>
    <lineage>
        <taxon>Eukaryota</taxon>
        <taxon>Metazoa</taxon>
        <taxon>Spiralia</taxon>
        <taxon>Lophotrochozoa</taxon>
        <taxon>Platyhelminthes</taxon>
        <taxon>Cestoda</taxon>
        <taxon>Eucestoda</taxon>
        <taxon>Diphyllobothriidea</taxon>
        <taxon>Diphyllobothriidae</taxon>
        <taxon>Schistocephalus</taxon>
    </lineage>
</organism>
<reference evidence="5" key="1">
    <citation type="submission" date="2016-06" db="UniProtKB">
        <authorList>
            <consortium name="WormBaseParasite"/>
        </authorList>
    </citation>
    <scope>IDENTIFICATION</scope>
</reference>
<evidence type="ECO:0000256" key="1">
    <source>
        <dbReference type="ARBA" id="ARBA00004123"/>
    </source>
</evidence>
<dbReference type="PANTHER" id="PTHR12446:SF34">
    <property type="entry name" value="PROTEIN LIN-54 HOMOLOG"/>
    <property type="match status" value="1"/>
</dbReference>
<name>A0A183SYA1_SCHSO</name>
<dbReference type="InterPro" id="IPR033467">
    <property type="entry name" value="Tesmin/TSO1-like_CXC"/>
</dbReference>
<dbReference type="PROSITE" id="PS51634">
    <property type="entry name" value="CRC"/>
    <property type="match status" value="1"/>
</dbReference>
<comment type="similarity">
    <text evidence="2">Belongs to the lin-54 family.</text>
</comment>
<accession>A0A183SYA1</accession>
<evidence type="ECO:0000256" key="2">
    <source>
        <dbReference type="ARBA" id="ARBA00007267"/>
    </source>
</evidence>
<dbReference type="WBParaSite" id="SSLN_0000954801-mRNA-1">
    <property type="protein sequence ID" value="SSLN_0000954801-mRNA-1"/>
    <property type="gene ID" value="SSLN_0000954801"/>
</dbReference>
<dbReference type="InterPro" id="IPR005172">
    <property type="entry name" value="CRC"/>
</dbReference>
<dbReference type="Pfam" id="PF03638">
    <property type="entry name" value="TCR"/>
    <property type="match status" value="2"/>
</dbReference>
<protein>
    <submittedName>
        <fullName evidence="5">CRC domain-containing protein</fullName>
    </submittedName>
</protein>
<evidence type="ECO:0000256" key="3">
    <source>
        <dbReference type="ARBA" id="ARBA00023242"/>
    </source>
</evidence>
<dbReference type="InterPro" id="IPR028307">
    <property type="entry name" value="Lin-54_fam"/>
</dbReference>